<dbReference type="PROSITE" id="PS50006">
    <property type="entry name" value="FHA_DOMAIN"/>
    <property type="match status" value="1"/>
</dbReference>
<organism evidence="3 4">
    <name type="scientific">Yarrowia lipolytica</name>
    <name type="common">Candida lipolytica</name>
    <dbReference type="NCBI Taxonomy" id="4952"/>
    <lineage>
        <taxon>Eukaryota</taxon>
        <taxon>Fungi</taxon>
        <taxon>Dikarya</taxon>
        <taxon>Ascomycota</taxon>
        <taxon>Saccharomycotina</taxon>
        <taxon>Dipodascomycetes</taxon>
        <taxon>Dipodascales</taxon>
        <taxon>Dipodascales incertae sedis</taxon>
        <taxon>Yarrowia</taxon>
    </lineage>
</organism>
<evidence type="ECO:0000256" key="1">
    <source>
        <dbReference type="SAM" id="MobiDB-lite"/>
    </source>
</evidence>
<accession>A0A1D8NGQ2</accession>
<feature type="region of interest" description="Disordered" evidence="1">
    <location>
        <begin position="571"/>
        <end position="623"/>
    </location>
</feature>
<evidence type="ECO:0000259" key="2">
    <source>
        <dbReference type="PROSITE" id="PS50006"/>
    </source>
</evidence>
<name>A0A1D8NGQ2_YARLL</name>
<dbReference type="eggNOG" id="ENOG502RZJP">
    <property type="taxonomic scope" value="Eukaryota"/>
</dbReference>
<sequence>MYPNPHSLTRTILPIFLQQHHHHLSTLTKTTNMDTAIPSSPPKKLLPAFPAMGKFVAGETTGITHVYRDESDDVLVPGIMSSSPVKRSHATAFGKDTNTNRSSPVSHDTNSPPPSSPCPRHYSEDDIGDVTMTSINSDVSNDVSGAEAVAADTVDKLHLQSMLSREPRTALTSLPIVNLTRPSPNRINSLIMDKRVNQNKDLLSKPTTQELLAIMGEYYPPVAIGRSSLQSQVVLSKSNRQISRRHVTTWYDLERHVIAISCSGWNGCRVMSSGRVFRTTENVTLLEEAKLKYGDIFEPSTETKDGQENAPCSSSSFGTFLFKNDRMEVDASEILVDVRGERFMIRLSDEGEEVADEDAEMTTDETDDEELVPLTSVSDNKLNTMKTDLNTKNTDTHFSKKQKVVEEPIKATTGFPAVDKENQTQTPAVSTPATVTSTPTTVSSTPSSAKRSAKASNKPVLKTVKVMKPVARQNVVRQVTRPAGRLEKPKMLEQKHAEKVAIDKTVKPVADKPIENAPEKIETKAEPKAVKKPSEKSAESSEPVEPIQKPTEPIKPVIPSAVMASHARETTPVPQVTMAASKSTPKSTPKAVAATPKSVSTPKTATSTPKRKKSPSPEIPLSPSKIDLKAIRNLVCNHLAFSRLSCTPLQTVMAVSPKISMVPKSQLQQILRDIDCIGIIHREGKDASGKPLEEEYYYVPERDSDKDRVKLVNETKGGAGVRSCRKVHKQYYWKKPTL</sequence>
<dbReference type="AlphaFoldDB" id="A0A1D8NGQ2"/>
<feature type="region of interest" description="Disordered" evidence="1">
    <location>
        <begin position="419"/>
        <end position="461"/>
    </location>
</feature>
<proteinExistence type="predicted"/>
<feature type="region of interest" description="Disordered" evidence="1">
    <location>
        <begin position="478"/>
        <end position="555"/>
    </location>
</feature>
<feature type="compositionally biased region" description="Polar residues" evidence="1">
    <location>
        <begin position="597"/>
        <end position="608"/>
    </location>
</feature>
<feature type="compositionally biased region" description="Polar residues" evidence="1">
    <location>
        <begin position="96"/>
        <end position="110"/>
    </location>
</feature>
<dbReference type="InterPro" id="IPR000253">
    <property type="entry name" value="FHA_dom"/>
</dbReference>
<dbReference type="EMBL" id="CP017557">
    <property type="protein sequence ID" value="AOW04807.1"/>
    <property type="molecule type" value="Genomic_DNA"/>
</dbReference>
<dbReference type="KEGG" id="yli:2912038"/>
<evidence type="ECO:0000313" key="4">
    <source>
        <dbReference type="Proteomes" id="UP000182444"/>
    </source>
</evidence>
<feature type="region of interest" description="Disordered" evidence="1">
    <location>
        <begin position="351"/>
        <end position="370"/>
    </location>
</feature>
<feature type="domain" description="FHA" evidence="2">
    <location>
        <begin position="222"/>
        <end position="270"/>
    </location>
</feature>
<feature type="compositionally biased region" description="Polar residues" evidence="1">
    <location>
        <begin position="572"/>
        <end position="587"/>
    </location>
</feature>
<gene>
    <name evidence="3" type="ORF">YALI1_E02000g</name>
</gene>
<dbReference type="Proteomes" id="UP000182444">
    <property type="component" value="Chromosome 1E"/>
</dbReference>
<reference evidence="3 4" key="1">
    <citation type="journal article" date="2016" name="PLoS ONE">
        <title>Sequence Assembly of Yarrowia lipolytica Strain W29/CLIB89 Shows Transposable Element Diversity.</title>
        <authorList>
            <person name="Magnan C."/>
            <person name="Yu J."/>
            <person name="Chang I."/>
            <person name="Jahn E."/>
            <person name="Kanomata Y."/>
            <person name="Wu J."/>
            <person name="Zeller M."/>
            <person name="Oakes M."/>
            <person name="Baldi P."/>
            <person name="Sandmeyer S."/>
        </authorList>
    </citation>
    <scope>NUCLEOTIDE SEQUENCE [LARGE SCALE GENOMIC DNA]</scope>
    <source>
        <strain evidence="4">CLIB89(W29)</strain>
    </source>
</reference>
<feature type="region of interest" description="Disordered" evidence="1">
    <location>
        <begin position="80"/>
        <end position="127"/>
    </location>
</feature>
<evidence type="ECO:0000313" key="3">
    <source>
        <dbReference type="EMBL" id="AOW04807.1"/>
    </source>
</evidence>
<dbReference type="CDD" id="cd22699">
    <property type="entry name" value="FHA_PLM2-like"/>
    <property type="match status" value="1"/>
</dbReference>
<dbReference type="GeneID" id="2912038"/>
<dbReference type="VEuPathDB" id="FungiDB:YALI1_E02000g"/>
<dbReference type="RefSeq" id="XP_503415.3">
    <property type="nucleotide sequence ID" value="XM_503415.3"/>
</dbReference>
<feature type="compositionally biased region" description="Low complexity" evidence="1">
    <location>
        <begin position="426"/>
        <end position="458"/>
    </location>
</feature>
<dbReference type="VEuPathDB" id="FungiDB:YALI0_E01430g"/>
<feature type="compositionally biased region" description="Basic and acidic residues" evidence="1">
    <location>
        <begin position="484"/>
        <end position="539"/>
    </location>
</feature>
<protein>
    <recommendedName>
        <fullName evidence="2">FHA domain-containing protein</fullName>
    </recommendedName>
</protein>